<keyword evidence="5" id="KW-0663">Pyridoxal phosphate</keyword>
<dbReference type="InterPro" id="IPR015424">
    <property type="entry name" value="PyrdxlP-dep_Trfase"/>
</dbReference>
<dbReference type="Gene3D" id="3.90.1150.10">
    <property type="entry name" value="Aspartate Aminotransferase, domain 1"/>
    <property type="match status" value="1"/>
</dbReference>
<organism evidence="8 9">
    <name type="scientific">Weissella jogaejeotgali</name>
    <dbReference type="NCBI Taxonomy" id="1631871"/>
    <lineage>
        <taxon>Bacteria</taxon>
        <taxon>Bacillati</taxon>
        <taxon>Bacillota</taxon>
        <taxon>Bacilli</taxon>
        <taxon>Lactobacillales</taxon>
        <taxon>Lactobacillaceae</taxon>
        <taxon>Weissella</taxon>
    </lineage>
</organism>
<dbReference type="PANTHER" id="PTHR46383:SF4">
    <property type="entry name" value="AMINOTRANSFERASE"/>
    <property type="match status" value="1"/>
</dbReference>
<name>A0A1L6RAG0_9LACO</name>
<dbReference type="EMBL" id="CP014332">
    <property type="protein sequence ID" value="APS41493.1"/>
    <property type="molecule type" value="Genomic_DNA"/>
</dbReference>
<comment type="cofactor">
    <cofactor evidence="1 6">
        <name>pyridoxal 5'-phosphate</name>
        <dbReference type="ChEBI" id="CHEBI:597326"/>
    </cofactor>
</comment>
<evidence type="ECO:0000256" key="3">
    <source>
        <dbReference type="ARBA" id="ARBA00022576"/>
    </source>
</evidence>
<dbReference type="SUPFAM" id="SSF53383">
    <property type="entry name" value="PLP-dependent transferases"/>
    <property type="match status" value="1"/>
</dbReference>
<dbReference type="InterPro" id="IPR004838">
    <property type="entry name" value="NHTrfase_class1_PyrdxlP-BS"/>
</dbReference>
<dbReference type="STRING" id="1631871.FOL01_0634"/>
<dbReference type="PANTHER" id="PTHR46383">
    <property type="entry name" value="ASPARTATE AMINOTRANSFERASE"/>
    <property type="match status" value="1"/>
</dbReference>
<dbReference type="InterPro" id="IPR015421">
    <property type="entry name" value="PyrdxlP-dep_Trfase_major"/>
</dbReference>
<reference evidence="8 9" key="1">
    <citation type="submission" date="2016-02" db="EMBL/GenBank/DDBJ databases">
        <title>Complete Genome Sequence of Weissella jogaejeotgali FOL01.</title>
        <authorList>
            <person name="Lee J.-H."/>
            <person name="Ku H.-J."/>
        </authorList>
    </citation>
    <scope>NUCLEOTIDE SEQUENCE [LARGE SCALE GENOMIC DNA]</scope>
    <source>
        <strain evidence="8 9">FOL01</strain>
    </source>
</reference>
<dbReference type="GO" id="GO:0008483">
    <property type="term" value="F:transaminase activity"/>
    <property type="evidence" value="ECO:0007669"/>
    <property type="project" value="UniProtKB-KW"/>
</dbReference>
<dbReference type="Pfam" id="PF00155">
    <property type="entry name" value="Aminotran_1_2"/>
    <property type="match status" value="1"/>
</dbReference>
<accession>A0A1L6RAG0</accession>
<dbReference type="CDD" id="cd00609">
    <property type="entry name" value="AAT_like"/>
    <property type="match status" value="1"/>
</dbReference>
<dbReference type="InterPro" id="IPR004839">
    <property type="entry name" value="Aminotransferase_I/II_large"/>
</dbReference>
<evidence type="ECO:0000256" key="1">
    <source>
        <dbReference type="ARBA" id="ARBA00001933"/>
    </source>
</evidence>
<protein>
    <recommendedName>
        <fullName evidence="6">Aminotransferase</fullName>
        <ecNumber evidence="6">2.6.1.-</ecNumber>
    </recommendedName>
</protein>
<keyword evidence="4 6" id="KW-0808">Transferase</keyword>
<keyword evidence="3 6" id="KW-0032">Aminotransferase</keyword>
<sequence>MKMTKNEFVQPLNPKVTSLAADGLIGFQKKVRDIPDLLRLTFGEPGFNVDGAIKDAVISSVANNNSHYSDAQGERDLRQAAVKYYASRYDLPFESEDNVIVTVGASEAINVIFMTLLNENEGLLIPEPAYTPYTASLDLAHGTKITINTRPTDFKLTPELVADAVEQANVPVKAILFNYPSNPTGVTYTRDELEALADVFKRYHLWVISDEIYAQLTYDQDHVSLSSLLPEQSILMTGLSKSHAMTGYRIGFIIADQAFIDEAQKVHQALTFALPKFIQDGATVALTTAADVADDMRDTYKRRRDWLVPHLEEFGFEVVNPEGAFYIFAKIPDDMGHDSEAFALDLAENGHVAMIPGSAFSEYTPEYVRISYAASDEDLQEAVRRMSAFFAAKRANVNA</sequence>
<evidence type="ECO:0000256" key="6">
    <source>
        <dbReference type="RuleBase" id="RU000481"/>
    </source>
</evidence>
<dbReference type="PROSITE" id="PS00105">
    <property type="entry name" value="AA_TRANSFER_CLASS_1"/>
    <property type="match status" value="1"/>
</dbReference>
<dbReference type="GO" id="GO:0030170">
    <property type="term" value="F:pyridoxal phosphate binding"/>
    <property type="evidence" value="ECO:0007669"/>
    <property type="project" value="InterPro"/>
</dbReference>
<evidence type="ECO:0000313" key="8">
    <source>
        <dbReference type="EMBL" id="APS41493.1"/>
    </source>
</evidence>
<dbReference type="KEGG" id="wjo:FOL01_0634"/>
<evidence type="ECO:0000256" key="2">
    <source>
        <dbReference type="ARBA" id="ARBA00007441"/>
    </source>
</evidence>
<evidence type="ECO:0000313" key="9">
    <source>
        <dbReference type="Proteomes" id="UP000185473"/>
    </source>
</evidence>
<dbReference type="InterPro" id="IPR050596">
    <property type="entry name" value="AspAT/PAT-like"/>
</dbReference>
<dbReference type="Proteomes" id="UP000185473">
    <property type="component" value="Chromosome"/>
</dbReference>
<evidence type="ECO:0000256" key="4">
    <source>
        <dbReference type="ARBA" id="ARBA00022679"/>
    </source>
</evidence>
<keyword evidence="9" id="KW-1185">Reference proteome</keyword>
<feature type="domain" description="Aminotransferase class I/classII large" evidence="7">
    <location>
        <begin position="36"/>
        <end position="385"/>
    </location>
</feature>
<proteinExistence type="inferred from homology"/>
<dbReference type="Gene3D" id="3.40.640.10">
    <property type="entry name" value="Type I PLP-dependent aspartate aminotransferase-like (Major domain)"/>
    <property type="match status" value="1"/>
</dbReference>
<evidence type="ECO:0000256" key="5">
    <source>
        <dbReference type="ARBA" id="ARBA00022898"/>
    </source>
</evidence>
<dbReference type="AlphaFoldDB" id="A0A1L6RAG0"/>
<comment type="similarity">
    <text evidence="2 6">Belongs to the class-I pyridoxal-phosphate-dependent aminotransferase family.</text>
</comment>
<evidence type="ECO:0000259" key="7">
    <source>
        <dbReference type="Pfam" id="PF00155"/>
    </source>
</evidence>
<dbReference type="PRINTS" id="PR00753">
    <property type="entry name" value="ACCSYNTHASE"/>
</dbReference>
<dbReference type="GO" id="GO:0006520">
    <property type="term" value="P:amino acid metabolic process"/>
    <property type="evidence" value="ECO:0007669"/>
    <property type="project" value="InterPro"/>
</dbReference>
<dbReference type="InterPro" id="IPR015422">
    <property type="entry name" value="PyrdxlP-dep_Trfase_small"/>
</dbReference>
<dbReference type="EC" id="2.6.1.-" evidence="6"/>
<gene>
    <name evidence="8" type="ORF">FOL01_0634</name>
</gene>